<dbReference type="SUPFAM" id="SSF89447">
    <property type="entry name" value="AbrB/MazE/MraZ-like"/>
    <property type="match status" value="1"/>
</dbReference>
<evidence type="ECO:0000259" key="2">
    <source>
        <dbReference type="PROSITE" id="PS51740"/>
    </source>
</evidence>
<evidence type="ECO:0000313" key="3">
    <source>
        <dbReference type="EMBL" id="QTA87303.1"/>
    </source>
</evidence>
<name>A0A975BLH7_9BACT</name>
<keyword evidence="1" id="KW-0238">DNA-binding</keyword>
<sequence>MQITAEGQVTIPRHIREQLGIRPDSEVEFMEENGRFYLIRKESNKFRRFRGVATVKMSTDEIMDMTRSDK</sequence>
<dbReference type="RefSeq" id="WP_207682548.1">
    <property type="nucleotide sequence ID" value="NZ_CP061800.1"/>
</dbReference>
<dbReference type="NCBIfam" id="TIGR01439">
    <property type="entry name" value="lp_hng_hel_AbrB"/>
    <property type="match status" value="1"/>
</dbReference>
<dbReference type="PROSITE" id="PS51740">
    <property type="entry name" value="SPOVT_ABRB"/>
    <property type="match status" value="1"/>
</dbReference>
<gene>
    <name evidence="3" type="ORF">dnm_033330</name>
</gene>
<dbReference type="Gene3D" id="2.10.260.10">
    <property type="match status" value="1"/>
</dbReference>
<evidence type="ECO:0000256" key="1">
    <source>
        <dbReference type="PROSITE-ProRule" id="PRU01076"/>
    </source>
</evidence>
<dbReference type="InterPro" id="IPR037914">
    <property type="entry name" value="SpoVT-AbrB_sf"/>
</dbReference>
<accession>A0A975BLH7</accession>
<proteinExistence type="predicted"/>
<dbReference type="Proteomes" id="UP000663722">
    <property type="component" value="Chromosome"/>
</dbReference>
<dbReference type="KEGG" id="dmm:dnm_033330"/>
<evidence type="ECO:0000313" key="4">
    <source>
        <dbReference type="Proteomes" id="UP000663722"/>
    </source>
</evidence>
<reference evidence="3" key="1">
    <citation type="journal article" date="2021" name="Microb. Physiol.">
        <title>Proteogenomic Insights into the Physiology of Marine, Sulfate-Reducing, Filamentous Desulfonema limicola and Desulfonema magnum.</title>
        <authorList>
            <person name="Schnaars V."/>
            <person name="Wohlbrand L."/>
            <person name="Scheve S."/>
            <person name="Hinrichs C."/>
            <person name="Reinhardt R."/>
            <person name="Rabus R."/>
        </authorList>
    </citation>
    <scope>NUCLEOTIDE SEQUENCE</scope>
    <source>
        <strain evidence="3">4be13</strain>
    </source>
</reference>
<protein>
    <submittedName>
        <fullName evidence="3">Transcriptional regulator, AbrB family</fullName>
    </submittedName>
</protein>
<dbReference type="SMART" id="SM00966">
    <property type="entry name" value="SpoVT_AbrB"/>
    <property type="match status" value="1"/>
</dbReference>
<dbReference type="InterPro" id="IPR007159">
    <property type="entry name" value="SpoVT-AbrB_dom"/>
</dbReference>
<dbReference type="GO" id="GO:0003677">
    <property type="term" value="F:DNA binding"/>
    <property type="evidence" value="ECO:0007669"/>
    <property type="project" value="UniProtKB-UniRule"/>
</dbReference>
<feature type="domain" description="SpoVT-AbrB" evidence="2">
    <location>
        <begin position="1"/>
        <end position="43"/>
    </location>
</feature>
<dbReference type="EMBL" id="CP061800">
    <property type="protein sequence ID" value="QTA87303.1"/>
    <property type="molecule type" value="Genomic_DNA"/>
</dbReference>
<keyword evidence="4" id="KW-1185">Reference proteome</keyword>
<organism evidence="3 4">
    <name type="scientific">Desulfonema magnum</name>
    <dbReference type="NCBI Taxonomy" id="45655"/>
    <lineage>
        <taxon>Bacteria</taxon>
        <taxon>Pseudomonadati</taxon>
        <taxon>Thermodesulfobacteriota</taxon>
        <taxon>Desulfobacteria</taxon>
        <taxon>Desulfobacterales</taxon>
        <taxon>Desulfococcaceae</taxon>
        <taxon>Desulfonema</taxon>
    </lineage>
</organism>
<dbReference type="Pfam" id="PF04014">
    <property type="entry name" value="MazE_antitoxin"/>
    <property type="match status" value="1"/>
</dbReference>
<dbReference type="AlphaFoldDB" id="A0A975BLH7"/>